<keyword evidence="2" id="KW-1185">Reference proteome</keyword>
<dbReference type="RefSeq" id="WP_344483403.1">
    <property type="nucleotide sequence ID" value="NZ_BAAASB010000020.1"/>
</dbReference>
<name>A0ABW0AUS6_9ACTN</name>
<gene>
    <name evidence="1" type="ORF">ACFPRH_27925</name>
</gene>
<evidence type="ECO:0000313" key="1">
    <source>
        <dbReference type="EMBL" id="MFC5155564.1"/>
    </source>
</evidence>
<accession>A0ABW0AUS6</accession>
<protein>
    <submittedName>
        <fullName evidence="1">Uncharacterized protein</fullName>
    </submittedName>
</protein>
<organism evidence="1 2">
    <name type="scientific">Streptomyces amakusaensis</name>
    <dbReference type="NCBI Taxonomy" id="67271"/>
    <lineage>
        <taxon>Bacteria</taxon>
        <taxon>Bacillati</taxon>
        <taxon>Actinomycetota</taxon>
        <taxon>Actinomycetes</taxon>
        <taxon>Kitasatosporales</taxon>
        <taxon>Streptomycetaceae</taxon>
        <taxon>Streptomyces</taxon>
    </lineage>
</organism>
<dbReference type="EMBL" id="JBHSKP010000023">
    <property type="protein sequence ID" value="MFC5155564.1"/>
    <property type="molecule type" value="Genomic_DNA"/>
</dbReference>
<reference evidence="2" key="1">
    <citation type="journal article" date="2019" name="Int. J. Syst. Evol. Microbiol.">
        <title>The Global Catalogue of Microorganisms (GCM) 10K type strain sequencing project: providing services to taxonomists for standard genome sequencing and annotation.</title>
        <authorList>
            <consortium name="The Broad Institute Genomics Platform"/>
            <consortium name="The Broad Institute Genome Sequencing Center for Infectious Disease"/>
            <person name="Wu L."/>
            <person name="Ma J."/>
        </authorList>
    </citation>
    <scope>NUCLEOTIDE SEQUENCE [LARGE SCALE GENOMIC DNA]</scope>
    <source>
        <strain evidence="2">PCU 266</strain>
    </source>
</reference>
<comment type="caution">
    <text evidence="1">The sequence shown here is derived from an EMBL/GenBank/DDBJ whole genome shotgun (WGS) entry which is preliminary data.</text>
</comment>
<dbReference type="Proteomes" id="UP001596160">
    <property type="component" value="Unassembled WGS sequence"/>
</dbReference>
<evidence type="ECO:0000313" key="2">
    <source>
        <dbReference type="Proteomes" id="UP001596160"/>
    </source>
</evidence>
<sequence length="223" mass="23907">MRPRPSGPAFTPDPAKVPRTAEAARELARAVVAGPELWGPGFVAGTPALSAPGHWPVLDERCVWQGGTVPAGVLHSVTASSERPAAGAGRSPLRVAATVTVHRDVRRAEWEMAETLEEALRCPGQKLREGERVEGLMSIGYAFGSKYNLTADDSIGEIGRYRGTESGDRPYEYGWFQYRLGTVTVAAVTKGADGHTKDEINRARVDALVGMARRIETRLGTAG</sequence>
<proteinExistence type="predicted"/>